<gene>
    <name evidence="1" type="ORF">PGLA2088_LOCUS782</name>
</gene>
<evidence type="ECO:0000313" key="1">
    <source>
        <dbReference type="EMBL" id="CAE8628987.1"/>
    </source>
</evidence>
<proteinExistence type="predicted"/>
<dbReference type="AlphaFoldDB" id="A0A813GPD4"/>
<evidence type="ECO:0000313" key="2">
    <source>
        <dbReference type="Proteomes" id="UP000626109"/>
    </source>
</evidence>
<dbReference type="Proteomes" id="UP000626109">
    <property type="component" value="Unassembled WGS sequence"/>
</dbReference>
<protein>
    <submittedName>
        <fullName evidence="1">Uncharacterized protein</fullName>
    </submittedName>
</protein>
<reference evidence="1" key="1">
    <citation type="submission" date="2021-02" db="EMBL/GenBank/DDBJ databases">
        <authorList>
            <person name="Dougan E. K."/>
            <person name="Rhodes N."/>
            <person name="Thang M."/>
            <person name="Chan C."/>
        </authorList>
    </citation>
    <scope>NUCLEOTIDE SEQUENCE</scope>
</reference>
<dbReference type="EMBL" id="CAJNNW010000560">
    <property type="protein sequence ID" value="CAE8628987.1"/>
    <property type="molecule type" value="Genomic_DNA"/>
</dbReference>
<comment type="caution">
    <text evidence="1">The sequence shown here is derived from an EMBL/GenBank/DDBJ whole genome shotgun (WGS) entry which is preliminary data.</text>
</comment>
<accession>A0A813GPD4</accession>
<name>A0A813GPD4_POLGL</name>
<organism evidence="1 2">
    <name type="scientific">Polarella glacialis</name>
    <name type="common">Dinoflagellate</name>
    <dbReference type="NCBI Taxonomy" id="89957"/>
    <lineage>
        <taxon>Eukaryota</taxon>
        <taxon>Sar</taxon>
        <taxon>Alveolata</taxon>
        <taxon>Dinophyceae</taxon>
        <taxon>Suessiales</taxon>
        <taxon>Suessiaceae</taxon>
        <taxon>Polarella</taxon>
    </lineage>
</organism>
<sequence length="429" mass="47292">MSKFIKIAITENHGLIRGSLPQDEHILKLGSDIQRAWTSKKVIADLLFDDDQCCLAINKGIPGIPSFGPDPPGVQVPLADKIHELLPDAVVPYVGDTADKVPALIGLAANICEKVLHLYAPLWENFPCPRMVNIFWSGFLMKPERFFSDCVGTSPKVKGLRPSMSCLEMLNRKEGGLMHQLCDSGFKDFFEAWLLNGDRVWSSGSSTPFVTGRNPTELLAHIILSLTYDEYIKFREAGAHMCTKWAESLDGVKNFATCIAFLEGMESSYLALQFGPDPRASLPATLRDIIVTTGDRGTVTIDSHPILCCLFKADSCDTYELEHAMSLPGVGFPPGFYNSAAIAESAPDGSFSAWSDLQYLSPTGAKRTLRRRFEVSTESFVLSSLQEPTQSNVAIRMAAFYGTDGIDVASPCLDPACWRRAFLINRDYR</sequence>